<dbReference type="Gene3D" id="1.10.3510.10">
    <property type="entry name" value="NMB0513-like"/>
    <property type="match status" value="1"/>
</dbReference>
<dbReference type="EMBL" id="NITZ01000043">
    <property type="protein sequence ID" value="PHM45616.1"/>
    <property type="molecule type" value="Genomic_DNA"/>
</dbReference>
<gene>
    <name evidence="1" type="ORF">Xmir_04215</name>
</gene>
<keyword evidence="2" id="KW-1185">Reference proteome</keyword>
<dbReference type="AlphaFoldDB" id="A0A2D0JJL1"/>
<accession>A0A2D0JJL1</accession>
<reference evidence="1 2" key="1">
    <citation type="journal article" date="2017" name="Nat. Microbiol.">
        <title>Natural product diversity associated with the nematode symbionts Photorhabdus and Xenorhabdus.</title>
        <authorList>
            <person name="Tobias N.J."/>
            <person name="Wolff H."/>
            <person name="Djahanschiri B."/>
            <person name="Grundmann F."/>
            <person name="Kronenwerth M."/>
            <person name="Shi Y.M."/>
            <person name="Simonyi S."/>
            <person name="Grun P."/>
            <person name="Shapiro-Ilan D."/>
            <person name="Pidot S.J."/>
            <person name="Stinear T.P."/>
            <person name="Ebersberger I."/>
            <person name="Bode H.B."/>
        </authorList>
    </citation>
    <scope>NUCLEOTIDE SEQUENCE [LARGE SCALE GENOMIC DNA]</scope>
    <source>
        <strain evidence="1 2">DSM 17902</strain>
    </source>
</reference>
<dbReference type="Proteomes" id="UP000221980">
    <property type="component" value="Unassembled WGS sequence"/>
</dbReference>
<name>A0A2D0JJL1_9GAMM</name>
<dbReference type="InterPro" id="IPR007670">
    <property type="entry name" value="DUF596"/>
</dbReference>
<sequence>MLNITNITLVSMNYNKNTNVVTYYFDIDGIRKYFQAKLHGGVSIEILNDLEGYELSRLPYKSSELIEITYRYVRGKKVIFPIQLFPHNNYIVSENEYEQIIMLSEGNSLETLFRYSRPYPTSIEIPPSFTFEHRKEIFFWLLERLMKDGHLNLGKKGKLLEGTIEEQIDLFRKTLPTPRYHYPFWDQPQNIIENLLPNLTSEEPYEIPDWFNGDECPATAVWVYPNGYVEWTELSLVKNRIEPSKCKEKLKISKIEYKSINLSWIHHDKDSDIITYCFDVDGKVKYFQAKLVIYLEVAESIKCIGNFDNWLMSVMPFQSRITGILARLSWDYAKGREISFPVQLIS</sequence>
<proteinExistence type="predicted"/>
<dbReference type="SUPFAM" id="SSF160472">
    <property type="entry name" value="NMB0513-like"/>
    <property type="match status" value="1"/>
</dbReference>
<protein>
    <submittedName>
        <fullName evidence="1">Uncharacterized protein</fullName>
    </submittedName>
</protein>
<dbReference type="RefSeq" id="WP_099115965.1">
    <property type="nucleotide sequence ID" value="NZ_CAWNQI010000077.1"/>
</dbReference>
<organism evidence="1 2">
    <name type="scientific">Xenorhabdus miraniensis</name>
    <dbReference type="NCBI Taxonomy" id="351674"/>
    <lineage>
        <taxon>Bacteria</taxon>
        <taxon>Pseudomonadati</taxon>
        <taxon>Pseudomonadota</taxon>
        <taxon>Gammaproteobacteria</taxon>
        <taxon>Enterobacterales</taxon>
        <taxon>Morganellaceae</taxon>
        <taxon>Xenorhabdus</taxon>
    </lineage>
</organism>
<dbReference type="Pfam" id="PF04591">
    <property type="entry name" value="DUF596"/>
    <property type="match status" value="1"/>
</dbReference>
<dbReference type="InterPro" id="IPR023138">
    <property type="entry name" value="NMB0513-like_sf"/>
</dbReference>
<evidence type="ECO:0000313" key="1">
    <source>
        <dbReference type="EMBL" id="PHM45616.1"/>
    </source>
</evidence>
<comment type="caution">
    <text evidence="1">The sequence shown here is derived from an EMBL/GenBank/DDBJ whole genome shotgun (WGS) entry which is preliminary data.</text>
</comment>
<evidence type="ECO:0000313" key="2">
    <source>
        <dbReference type="Proteomes" id="UP000221980"/>
    </source>
</evidence>
<dbReference type="OrthoDB" id="5678714at2"/>